<evidence type="ECO:0000313" key="6">
    <source>
        <dbReference type="EMBL" id="MBK1783184.1"/>
    </source>
</evidence>
<dbReference type="InterPro" id="IPR001647">
    <property type="entry name" value="HTH_TetR"/>
</dbReference>
<protein>
    <submittedName>
        <fullName evidence="6">TetR/AcrR family transcriptional regulator</fullName>
    </submittedName>
</protein>
<gene>
    <name evidence="6" type="ORF">JHE00_02515</name>
</gene>
<evidence type="ECO:0000259" key="5">
    <source>
        <dbReference type="PROSITE" id="PS50977"/>
    </source>
</evidence>
<dbReference type="RefSeq" id="WP_200314305.1">
    <property type="nucleotide sequence ID" value="NZ_JAENJH010000001.1"/>
</dbReference>
<keyword evidence="2 4" id="KW-0238">DNA-binding</keyword>
<dbReference type="SUPFAM" id="SSF46689">
    <property type="entry name" value="Homeodomain-like"/>
    <property type="match status" value="1"/>
</dbReference>
<feature type="domain" description="HTH tetR-type" evidence="5">
    <location>
        <begin position="15"/>
        <end position="73"/>
    </location>
</feature>
<evidence type="ECO:0000256" key="4">
    <source>
        <dbReference type="PROSITE-ProRule" id="PRU00335"/>
    </source>
</evidence>
<organism evidence="6 7">
    <name type="scientific">Prauserella cavernicola</name>
    <dbReference type="NCBI Taxonomy" id="2800127"/>
    <lineage>
        <taxon>Bacteria</taxon>
        <taxon>Bacillati</taxon>
        <taxon>Actinomycetota</taxon>
        <taxon>Actinomycetes</taxon>
        <taxon>Pseudonocardiales</taxon>
        <taxon>Pseudonocardiaceae</taxon>
        <taxon>Prauserella</taxon>
    </lineage>
</organism>
<comment type="caution">
    <text evidence="6">The sequence shown here is derived from an EMBL/GenBank/DDBJ whole genome shotgun (WGS) entry which is preliminary data.</text>
</comment>
<keyword evidence="7" id="KW-1185">Reference proteome</keyword>
<dbReference type="SUPFAM" id="SSF48498">
    <property type="entry name" value="Tetracyclin repressor-like, C-terminal domain"/>
    <property type="match status" value="1"/>
</dbReference>
<name>A0A934QP65_9PSEU</name>
<dbReference type="Proteomes" id="UP000635245">
    <property type="component" value="Unassembled WGS sequence"/>
</dbReference>
<evidence type="ECO:0000256" key="3">
    <source>
        <dbReference type="ARBA" id="ARBA00023163"/>
    </source>
</evidence>
<evidence type="ECO:0000256" key="1">
    <source>
        <dbReference type="ARBA" id="ARBA00023015"/>
    </source>
</evidence>
<dbReference type="EMBL" id="JAENJH010000001">
    <property type="protein sequence ID" value="MBK1783184.1"/>
    <property type="molecule type" value="Genomic_DNA"/>
</dbReference>
<evidence type="ECO:0000256" key="2">
    <source>
        <dbReference type="ARBA" id="ARBA00023125"/>
    </source>
</evidence>
<dbReference type="InterPro" id="IPR009057">
    <property type="entry name" value="Homeodomain-like_sf"/>
</dbReference>
<dbReference type="InterPro" id="IPR036271">
    <property type="entry name" value="Tet_transcr_reg_TetR-rel_C_sf"/>
</dbReference>
<keyword evidence="3" id="KW-0804">Transcription</keyword>
<keyword evidence="1" id="KW-0805">Transcription regulation</keyword>
<dbReference type="Gene3D" id="1.10.357.10">
    <property type="entry name" value="Tetracycline Repressor, domain 2"/>
    <property type="match status" value="1"/>
</dbReference>
<proteinExistence type="predicted"/>
<dbReference type="AlphaFoldDB" id="A0A934QP65"/>
<dbReference type="GO" id="GO:0000976">
    <property type="term" value="F:transcription cis-regulatory region binding"/>
    <property type="evidence" value="ECO:0007669"/>
    <property type="project" value="TreeGrafter"/>
</dbReference>
<dbReference type="GO" id="GO:0003700">
    <property type="term" value="F:DNA-binding transcription factor activity"/>
    <property type="evidence" value="ECO:0007669"/>
    <property type="project" value="TreeGrafter"/>
</dbReference>
<dbReference type="InterPro" id="IPR050109">
    <property type="entry name" value="HTH-type_TetR-like_transc_reg"/>
</dbReference>
<dbReference type="Pfam" id="PF00440">
    <property type="entry name" value="TetR_N"/>
    <property type="match status" value="1"/>
</dbReference>
<accession>A0A934QP65</accession>
<feature type="DNA-binding region" description="H-T-H motif" evidence="4">
    <location>
        <begin position="36"/>
        <end position="55"/>
    </location>
</feature>
<evidence type="ECO:0000313" key="7">
    <source>
        <dbReference type="Proteomes" id="UP000635245"/>
    </source>
</evidence>
<dbReference type="PROSITE" id="PS50977">
    <property type="entry name" value="HTH_TETR_2"/>
    <property type="match status" value="1"/>
</dbReference>
<dbReference type="PANTHER" id="PTHR30055:SF234">
    <property type="entry name" value="HTH-TYPE TRANSCRIPTIONAL REGULATOR BETI"/>
    <property type="match status" value="1"/>
</dbReference>
<reference evidence="6" key="1">
    <citation type="submission" date="2020-12" db="EMBL/GenBank/DDBJ databases">
        <title>Prauserella sp. ASG 168, a novel actinomycete isolated from cave rock.</title>
        <authorList>
            <person name="Suriyachadkun C."/>
        </authorList>
    </citation>
    <scope>NUCLEOTIDE SEQUENCE</scope>
    <source>
        <strain evidence="6">ASG 168</strain>
    </source>
</reference>
<sequence length="191" mass="20939">MSQQRSDTAETGTRARTRRAILDAAVTVLSQDISASLGDIAATAGVGRTTMHRYFPERSDLLAAISLDALEQADAAATRARLDDGPGADAVNRLCQELFEVGDPLMLLFNNPQLMTGKEWEEESDFDREVMRVVERGRSDGSLDPDLDAAWALQVVWALLYSAWMHSLESGVPKLTALSLCLRTVDKAFRP</sequence>
<dbReference type="PANTHER" id="PTHR30055">
    <property type="entry name" value="HTH-TYPE TRANSCRIPTIONAL REGULATOR RUTR"/>
    <property type="match status" value="1"/>
</dbReference>